<dbReference type="EMBL" id="OV696699">
    <property type="protein sequence ID" value="CAH1244720.1"/>
    <property type="molecule type" value="Genomic_DNA"/>
</dbReference>
<keyword evidence="1" id="KW-0732">Signal</keyword>
<feature type="chain" id="PRO_5035439466" evidence="1">
    <location>
        <begin position="18"/>
        <end position="727"/>
    </location>
</feature>
<dbReference type="SUPFAM" id="SSF74853">
    <property type="entry name" value="Lamin A/C globular tail domain"/>
    <property type="match status" value="1"/>
</dbReference>
<dbReference type="AlphaFoldDB" id="A0A8J9YZJ5"/>
<gene>
    <name evidence="3" type="primary">Hypp7367</name>
    <name evidence="3" type="ORF">BLAG_LOCUS7292</name>
</gene>
<sequence length="727" mass="77536">MKWILAILLAVAQLTSSAIIINEINADDPGTDYNEFVELHNTGNETVAMDTYTLVLYNGYGNVAYDVIRLTGQSIPAYGYFVIGSRYVDPRPEFVLASSSNLFQNGPDGFALYSGDPSLYTSGMTVTTVGLVDAIVYSRTEGQTATGLTSVLTPGQDVAHEDEYFHTWDESLSRCRGTEPFVTSQFVVTYATPGNENSCANTESSTVIPTASSAPLLVINELNSDDPGTDDTEFIELHNLENHAVSLDNVNVVLFNGYWSSNTAYDVIHLSGMSVTSRGYFVIGSANVVPTPDFVLPAERNLLQNGPDAVALYYGSPSDYVVGMSVTAESLLDAIVYSKTAGDSAPGLTSVLTPGRDVVHEDEYAHEEDESLSRCGDTTAFATSQFSVALLSPGGPNNCNSNNGVSTPSFTTLPATTTATETTESSTTIPTVNSAPLLLINELNSDDPGTDDTEFIELHNLENRAVSLDNVHVVLFNGYGSSNTAYDVIHLSGMSVTSRGYFVIGSANVVPTPDFVLPAERNLLQNGPDAVALYYGSPSEYVVGMSVTADSLMDAIVYSKTAGDSAPGLTSVLTPGRDVVHEDEYAHEEDESLSRCGDTDAFTTSQFSVALPSPGGQNNCDTSNDASTIGLTTLPATTTIASMSASTSTGTTWSVTTANINEHTTGTTQELEQTTLIHVHGPTTHQSTSDPPGYTLHSNNNPYHPRCGTVHDETHNRPGFNKTRNYT</sequence>
<protein>
    <submittedName>
        <fullName evidence="3">Hypp7367 protein</fullName>
    </submittedName>
</protein>
<proteinExistence type="predicted"/>
<evidence type="ECO:0000313" key="3">
    <source>
        <dbReference type="EMBL" id="CAH1244720.1"/>
    </source>
</evidence>
<accession>A0A8J9YZJ5</accession>
<evidence type="ECO:0000313" key="4">
    <source>
        <dbReference type="Proteomes" id="UP000838412"/>
    </source>
</evidence>
<reference evidence="3" key="1">
    <citation type="submission" date="2022-01" db="EMBL/GenBank/DDBJ databases">
        <authorList>
            <person name="Braso-Vives M."/>
        </authorList>
    </citation>
    <scope>NUCLEOTIDE SEQUENCE</scope>
</reference>
<feature type="signal peptide" evidence="1">
    <location>
        <begin position="1"/>
        <end position="17"/>
    </location>
</feature>
<dbReference type="PANTHER" id="PTHR37397">
    <property type="entry name" value="SI:CH211-183D21.1"/>
    <property type="match status" value="1"/>
</dbReference>
<dbReference type="Proteomes" id="UP000838412">
    <property type="component" value="Chromosome 14"/>
</dbReference>
<evidence type="ECO:0000256" key="1">
    <source>
        <dbReference type="SAM" id="SignalP"/>
    </source>
</evidence>
<dbReference type="InterPro" id="IPR036415">
    <property type="entry name" value="Lamin_tail_dom_sf"/>
</dbReference>
<dbReference type="Pfam" id="PF00932">
    <property type="entry name" value="LTD"/>
    <property type="match status" value="1"/>
</dbReference>
<dbReference type="OrthoDB" id="10069759at2759"/>
<name>A0A8J9YZJ5_BRALA</name>
<keyword evidence="4" id="KW-1185">Reference proteome</keyword>
<feature type="domain" description="LTD" evidence="2">
    <location>
        <begin position="10"/>
        <end position="170"/>
    </location>
</feature>
<dbReference type="PROSITE" id="PS51841">
    <property type="entry name" value="LTD"/>
    <property type="match status" value="1"/>
</dbReference>
<dbReference type="InterPro" id="IPR001322">
    <property type="entry name" value="Lamin_tail_dom"/>
</dbReference>
<dbReference type="PANTHER" id="PTHR37397:SF1">
    <property type="entry name" value="LTD DOMAIN-CONTAINING PROTEIN"/>
    <property type="match status" value="1"/>
</dbReference>
<organism evidence="3 4">
    <name type="scientific">Branchiostoma lanceolatum</name>
    <name type="common">Common lancelet</name>
    <name type="synonym">Amphioxus lanceolatum</name>
    <dbReference type="NCBI Taxonomy" id="7740"/>
    <lineage>
        <taxon>Eukaryota</taxon>
        <taxon>Metazoa</taxon>
        <taxon>Chordata</taxon>
        <taxon>Cephalochordata</taxon>
        <taxon>Leptocardii</taxon>
        <taxon>Amphioxiformes</taxon>
        <taxon>Branchiostomatidae</taxon>
        <taxon>Branchiostoma</taxon>
    </lineage>
</organism>
<evidence type="ECO:0000259" key="2">
    <source>
        <dbReference type="PROSITE" id="PS51841"/>
    </source>
</evidence>